<protein>
    <submittedName>
        <fullName evidence="2">ABC transporter permease</fullName>
    </submittedName>
</protein>
<dbReference type="AlphaFoldDB" id="A0A942YQ12"/>
<keyword evidence="1" id="KW-0812">Transmembrane</keyword>
<evidence type="ECO:0000313" key="3">
    <source>
        <dbReference type="Proteomes" id="UP000682713"/>
    </source>
</evidence>
<feature type="transmembrane region" description="Helical" evidence="1">
    <location>
        <begin position="43"/>
        <end position="60"/>
    </location>
</feature>
<reference evidence="2 3" key="1">
    <citation type="submission" date="2021-05" db="EMBL/GenBank/DDBJ databases">
        <title>Novel Bacillus species.</title>
        <authorList>
            <person name="Liu G."/>
        </authorList>
    </citation>
    <scope>NUCLEOTIDE SEQUENCE [LARGE SCALE GENOMIC DNA]</scope>
    <source>
        <strain evidence="2 3">FJAT-49732</strain>
    </source>
</reference>
<feature type="transmembrane region" description="Helical" evidence="1">
    <location>
        <begin position="142"/>
        <end position="163"/>
    </location>
</feature>
<accession>A0A942YQ12</accession>
<dbReference type="Pfam" id="PF06541">
    <property type="entry name" value="ABC_trans_CmpB"/>
    <property type="match status" value="1"/>
</dbReference>
<feature type="transmembrane region" description="Helical" evidence="1">
    <location>
        <begin position="109"/>
        <end position="130"/>
    </location>
</feature>
<feature type="transmembrane region" description="Helical" evidence="1">
    <location>
        <begin position="66"/>
        <end position="88"/>
    </location>
</feature>
<evidence type="ECO:0000313" key="2">
    <source>
        <dbReference type="EMBL" id="MBS4201816.1"/>
    </source>
</evidence>
<keyword evidence="1" id="KW-0472">Membrane</keyword>
<keyword evidence="3" id="KW-1185">Reference proteome</keyword>
<dbReference type="InterPro" id="IPR010540">
    <property type="entry name" value="CmpB_TMEM229"/>
</dbReference>
<keyword evidence="1" id="KW-1133">Transmembrane helix</keyword>
<dbReference type="EMBL" id="JAGYPJ010000001">
    <property type="protein sequence ID" value="MBS4201816.1"/>
    <property type="molecule type" value="Genomic_DNA"/>
</dbReference>
<evidence type="ECO:0000256" key="1">
    <source>
        <dbReference type="SAM" id="Phobius"/>
    </source>
</evidence>
<dbReference type="Proteomes" id="UP000682713">
    <property type="component" value="Unassembled WGS sequence"/>
</dbReference>
<feature type="transmembrane region" description="Helical" evidence="1">
    <location>
        <begin position="6"/>
        <end position="22"/>
    </location>
</feature>
<comment type="caution">
    <text evidence="2">The sequence shown here is derived from an EMBL/GenBank/DDBJ whole genome shotgun (WGS) entry which is preliminary data.</text>
</comment>
<proteinExistence type="predicted"/>
<dbReference type="RefSeq" id="WP_213112251.1">
    <property type="nucleotide sequence ID" value="NZ_JAGYPJ010000001.1"/>
</dbReference>
<gene>
    <name evidence="2" type="ORF">KHA93_19615</name>
</gene>
<sequence>MNLGFVALVFYFTIYSFLGWLLENTYNFMTEKRFFKENFLRGPFKPMYGFAPLLLIALIAKDTHWSIILLYCLCIPTFVEYTSGLLLHTFFRRRWWDYSGHPFQLHGHICLLFSIYWTFLSLFVLKFIQPLLTDIYGVLQPYWIWLFPFVILYFIVDLIYATLKHSSKHEDLVEQIQR</sequence>
<organism evidence="2 3">
    <name type="scientific">Lederbergia citrisecunda</name>
    <dbReference type="NCBI Taxonomy" id="2833583"/>
    <lineage>
        <taxon>Bacteria</taxon>
        <taxon>Bacillati</taxon>
        <taxon>Bacillota</taxon>
        <taxon>Bacilli</taxon>
        <taxon>Bacillales</taxon>
        <taxon>Bacillaceae</taxon>
        <taxon>Lederbergia</taxon>
    </lineage>
</organism>
<name>A0A942YQ12_9BACI</name>